<dbReference type="Proteomes" id="UP000241507">
    <property type="component" value="Chromosome"/>
</dbReference>
<dbReference type="EMBL" id="CP028136">
    <property type="protein sequence ID" value="AVR46554.1"/>
    <property type="molecule type" value="Genomic_DNA"/>
</dbReference>
<evidence type="ECO:0000313" key="1">
    <source>
        <dbReference type="EMBL" id="AVR46554.1"/>
    </source>
</evidence>
<name>A0A2R3Z8M0_9FLAO</name>
<evidence type="ECO:0000313" key="2">
    <source>
        <dbReference type="Proteomes" id="UP000241507"/>
    </source>
</evidence>
<proteinExistence type="predicted"/>
<sequence length="75" mass="8990">MYGVFTFLCFARVVYIQFTIGKIKIKVFYIIELFQFYPSHLLFGWTIHFDYPKGAFLHKLPTLIDYPKFIVALFL</sequence>
<dbReference type="AlphaFoldDB" id="A0A2R3Z8M0"/>
<accession>A0A2R3Z8M0</accession>
<organism evidence="1 2">
    <name type="scientific">Christiangramia fulva</name>
    <dbReference type="NCBI Taxonomy" id="2126553"/>
    <lineage>
        <taxon>Bacteria</taxon>
        <taxon>Pseudomonadati</taxon>
        <taxon>Bacteroidota</taxon>
        <taxon>Flavobacteriia</taxon>
        <taxon>Flavobacteriales</taxon>
        <taxon>Flavobacteriaceae</taxon>
        <taxon>Christiangramia</taxon>
    </lineage>
</organism>
<gene>
    <name evidence="1" type="ORF">C7S20_15495</name>
</gene>
<reference evidence="2" key="1">
    <citation type="submission" date="2018-03" db="EMBL/GenBank/DDBJ databases">
        <title>Gramella fulva sp. nov., isolated from a dry surface of tidal flat.</title>
        <authorList>
            <person name="Hwang S.H."/>
            <person name="Hwang W.M."/>
            <person name="Kang K."/>
            <person name="Ahn T.-Y."/>
        </authorList>
    </citation>
    <scope>NUCLEOTIDE SEQUENCE [LARGE SCALE GENOMIC DNA]</scope>
    <source>
        <strain evidence="2">SH35</strain>
    </source>
</reference>
<keyword evidence="2" id="KW-1185">Reference proteome</keyword>
<protein>
    <submittedName>
        <fullName evidence="1">Uncharacterized protein</fullName>
    </submittedName>
</protein>
<dbReference type="KEGG" id="grs:C7S20_15495"/>